<accession>A0A9X3EEK1</accession>
<reference evidence="2" key="1">
    <citation type="submission" date="2022-11" db="EMBL/GenBank/DDBJ databases">
        <title>Parathalassolutuus dongxingensis gen. nov., sp. nov., a novel member of family Oceanospirillaceae isolated from a coastal shrimp pond in Guangxi, China.</title>
        <authorList>
            <person name="Chen H."/>
        </authorList>
    </citation>
    <scope>NUCLEOTIDE SEQUENCE</scope>
    <source>
        <strain evidence="2">G-43</strain>
    </source>
</reference>
<dbReference type="SUPFAM" id="SSF46689">
    <property type="entry name" value="Homeodomain-like"/>
    <property type="match status" value="1"/>
</dbReference>
<dbReference type="PANTHER" id="PTHR37812:SF1">
    <property type="entry name" value="MU-LIKE PROPHAGE FLUMU PROTEIN C"/>
    <property type="match status" value="1"/>
</dbReference>
<organism evidence="2 3">
    <name type="scientific">Parathalassolituus penaei</name>
    <dbReference type="NCBI Taxonomy" id="2997323"/>
    <lineage>
        <taxon>Bacteria</taxon>
        <taxon>Pseudomonadati</taxon>
        <taxon>Pseudomonadota</taxon>
        <taxon>Gammaproteobacteria</taxon>
        <taxon>Oceanospirillales</taxon>
        <taxon>Oceanospirillaceae</taxon>
        <taxon>Parathalassolituus</taxon>
    </lineage>
</organism>
<dbReference type="EMBL" id="JAPNOA010000039">
    <property type="protein sequence ID" value="MCY0966152.1"/>
    <property type="molecule type" value="Genomic_DNA"/>
</dbReference>
<dbReference type="InterPro" id="IPR014875">
    <property type="entry name" value="Mor_transcription_activator"/>
</dbReference>
<name>A0A9X3EEK1_9GAMM</name>
<dbReference type="Gene3D" id="1.10.10.60">
    <property type="entry name" value="Homeodomain-like"/>
    <property type="match status" value="1"/>
</dbReference>
<evidence type="ECO:0000313" key="3">
    <source>
        <dbReference type="Proteomes" id="UP001150830"/>
    </source>
</evidence>
<dbReference type="InterPro" id="IPR052411">
    <property type="entry name" value="c-mor_Regulatory_Protein"/>
</dbReference>
<proteinExistence type="predicted"/>
<gene>
    <name evidence="2" type="ORF">OUO13_13240</name>
</gene>
<evidence type="ECO:0000259" key="1">
    <source>
        <dbReference type="Pfam" id="PF08765"/>
    </source>
</evidence>
<dbReference type="Pfam" id="PF08765">
    <property type="entry name" value="Mor"/>
    <property type="match status" value="1"/>
</dbReference>
<dbReference type="PANTHER" id="PTHR37812">
    <property type="entry name" value="MU-LIKE PROPHAGE FLUMU PROTEIN C"/>
    <property type="match status" value="1"/>
</dbReference>
<feature type="domain" description="Mor transcription activator" evidence="1">
    <location>
        <begin position="8"/>
        <end position="107"/>
    </location>
</feature>
<evidence type="ECO:0000313" key="2">
    <source>
        <dbReference type="EMBL" id="MCY0966152.1"/>
    </source>
</evidence>
<comment type="caution">
    <text evidence="2">The sequence shown here is derived from an EMBL/GenBank/DDBJ whole genome shotgun (WGS) entry which is preliminary data.</text>
</comment>
<dbReference type="AlphaFoldDB" id="A0A9X3EEK1"/>
<dbReference type="RefSeq" id="WP_283174363.1">
    <property type="nucleotide sequence ID" value="NZ_JAPNOA010000039.1"/>
</dbReference>
<protein>
    <recommendedName>
        <fullName evidence="1">Mor transcription activator domain-containing protein</fullName>
    </recommendedName>
</protein>
<sequence>MDSNRKLNAPEFLADLFQIVAQVARQQGCDPEQADAIADACTDSVAKEWGGLSVYIGKGTHMNISRRDMAIYQEFTTGNTAQALARKHGVTRVWIYAIIRRVKQQLETEAGRKQQSLL</sequence>
<dbReference type="InterPro" id="IPR009057">
    <property type="entry name" value="Homeodomain-like_sf"/>
</dbReference>
<keyword evidence="3" id="KW-1185">Reference proteome</keyword>
<dbReference type="Proteomes" id="UP001150830">
    <property type="component" value="Unassembled WGS sequence"/>
</dbReference>